<name>A0ABW4JTV0_9HYPH</name>
<sequence>MTIMQAATNQNGPDDCPVREDFLARLVTGPGGECVDLTRDLPEETRARLALFCYRRNHLRRVGLLLAATCSKAALVRESGHAGELIHLQAQNLEATLSGDRYLSPRYMRRPVTLPG</sequence>
<dbReference type="EMBL" id="JBHUFA010000001">
    <property type="protein sequence ID" value="MFD1695305.1"/>
    <property type="molecule type" value="Genomic_DNA"/>
</dbReference>
<dbReference type="RefSeq" id="WP_188318756.1">
    <property type="nucleotide sequence ID" value="NZ_JBHUFA010000001.1"/>
</dbReference>
<protein>
    <submittedName>
        <fullName evidence="1">Uncharacterized protein</fullName>
    </submittedName>
</protein>
<evidence type="ECO:0000313" key="1">
    <source>
        <dbReference type="EMBL" id="MFD1695305.1"/>
    </source>
</evidence>
<gene>
    <name evidence="1" type="ORF">ACFSC7_07235</name>
</gene>
<proteinExistence type="predicted"/>
<accession>A0ABW4JTV0</accession>
<reference evidence="2" key="1">
    <citation type="journal article" date="2019" name="Int. J. Syst. Evol. Microbiol.">
        <title>The Global Catalogue of Microorganisms (GCM) 10K type strain sequencing project: providing services to taxonomists for standard genome sequencing and annotation.</title>
        <authorList>
            <consortium name="The Broad Institute Genomics Platform"/>
            <consortium name="The Broad Institute Genome Sequencing Center for Infectious Disease"/>
            <person name="Wu L."/>
            <person name="Ma J."/>
        </authorList>
    </citation>
    <scope>NUCLEOTIDE SEQUENCE [LARGE SCALE GENOMIC DNA]</scope>
    <source>
        <strain evidence="2">JCM 3369</strain>
    </source>
</reference>
<evidence type="ECO:0000313" key="2">
    <source>
        <dbReference type="Proteomes" id="UP001597327"/>
    </source>
</evidence>
<keyword evidence="2" id="KW-1185">Reference proteome</keyword>
<dbReference type="Proteomes" id="UP001597327">
    <property type="component" value="Unassembled WGS sequence"/>
</dbReference>
<comment type="caution">
    <text evidence="1">The sequence shown here is derived from an EMBL/GenBank/DDBJ whole genome shotgun (WGS) entry which is preliminary data.</text>
</comment>
<organism evidence="1 2">
    <name type="scientific">Roseibium aestuarii</name>
    <dbReference type="NCBI Taxonomy" id="2600299"/>
    <lineage>
        <taxon>Bacteria</taxon>
        <taxon>Pseudomonadati</taxon>
        <taxon>Pseudomonadota</taxon>
        <taxon>Alphaproteobacteria</taxon>
        <taxon>Hyphomicrobiales</taxon>
        <taxon>Stappiaceae</taxon>
        <taxon>Roseibium</taxon>
    </lineage>
</organism>